<feature type="region of interest" description="Disordered" evidence="1">
    <location>
        <begin position="205"/>
        <end position="240"/>
    </location>
</feature>
<proteinExistence type="predicted"/>
<dbReference type="InterPro" id="IPR029039">
    <property type="entry name" value="Flavoprotein-like_sf"/>
</dbReference>
<dbReference type="Pfam" id="PF03358">
    <property type="entry name" value="FMN_red"/>
    <property type="match status" value="1"/>
</dbReference>
<evidence type="ECO:0000259" key="2">
    <source>
        <dbReference type="Pfam" id="PF03358"/>
    </source>
</evidence>
<dbReference type="GO" id="GO:0005829">
    <property type="term" value="C:cytosol"/>
    <property type="evidence" value="ECO:0007669"/>
    <property type="project" value="TreeGrafter"/>
</dbReference>
<sequence>MKIIGIAGSLRSGAYVRRLLEASGHELPASAGFGIWEGLEEVPPFGDGPLPGPVEELCRALSAADGVLIAAPAYSVLPPQLRHALDWASRRGGAVLVDKPVGVVTACLRPYEAIWTQIELRRVLGVAGAVVHGVDLPVSPAAGRFDEAGRIADPELRDRLRPVLRHLCAPQGATVPPSATRTVPAPAPGSAAVLSPASVRLPAPAARTVPAPGSAPIPSPASVRLPAPAAPQVLARTQAG</sequence>
<reference evidence="3 4" key="1">
    <citation type="submission" date="2020-07" db="EMBL/GenBank/DDBJ databases">
        <title>Sequencing the genomes of 1000 actinobacteria strains.</title>
        <authorList>
            <person name="Klenk H.-P."/>
        </authorList>
    </citation>
    <scope>NUCLEOTIDE SEQUENCE [LARGE SCALE GENOMIC DNA]</scope>
    <source>
        <strain evidence="3 4">DSM 45763</strain>
    </source>
</reference>
<comment type="caution">
    <text evidence="3">The sequence shown here is derived from an EMBL/GenBank/DDBJ whole genome shotgun (WGS) entry which is preliminary data.</text>
</comment>
<organism evidence="3 4">
    <name type="scientific">Streptosporangium sandarakinum</name>
    <dbReference type="NCBI Taxonomy" id="1260955"/>
    <lineage>
        <taxon>Bacteria</taxon>
        <taxon>Bacillati</taxon>
        <taxon>Actinomycetota</taxon>
        <taxon>Actinomycetes</taxon>
        <taxon>Streptosporangiales</taxon>
        <taxon>Streptosporangiaceae</taxon>
        <taxon>Streptosporangium</taxon>
    </lineage>
</organism>
<dbReference type="PANTHER" id="PTHR30543:SF21">
    <property type="entry name" value="NAD(P)H-DEPENDENT FMN REDUCTASE LOT6"/>
    <property type="match status" value="1"/>
</dbReference>
<feature type="domain" description="NADPH-dependent FMN reductase-like" evidence="2">
    <location>
        <begin position="1"/>
        <end position="132"/>
    </location>
</feature>
<dbReference type="RefSeq" id="WP_179828332.1">
    <property type="nucleotide sequence ID" value="NZ_CP192034.1"/>
</dbReference>
<dbReference type="PANTHER" id="PTHR30543">
    <property type="entry name" value="CHROMATE REDUCTASE"/>
    <property type="match status" value="1"/>
</dbReference>
<dbReference type="InterPro" id="IPR005025">
    <property type="entry name" value="FMN_Rdtase-like_dom"/>
</dbReference>
<evidence type="ECO:0000256" key="1">
    <source>
        <dbReference type="SAM" id="MobiDB-lite"/>
    </source>
</evidence>
<gene>
    <name evidence="3" type="ORF">HDA43_006539</name>
</gene>
<evidence type="ECO:0000313" key="4">
    <source>
        <dbReference type="Proteomes" id="UP000576393"/>
    </source>
</evidence>
<evidence type="ECO:0000313" key="3">
    <source>
        <dbReference type="EMBL" id="NYF44312.1"/>
    </source>
</evidence>
<dbReference type="GO" id="GO:0016491">
    <property type="term" value="F:oxidoreductase activity"/>
    <property type="evidence" value="ECO:0007669"/>
    <property type="project" value="InterPro"/>
</dbReference>
<dbReference type="Proteomes" id="UP000576393">
    <property type="component" value="Unassembled WGS sequence"/>
</dbReference>
<keyword evidence="4" id="KW-1185">Reference proteome</keyword>
<dbReference type="AlphaFoldDB" id="A0A852V3L4"/>
<dbReference type="SUPFAM" id="SSF52218">
    <property type="entry name" value="Flavoproteins"/>
    <property type="match status" value="1"/>
</dbReference>
<protein>
    <submittedName>
        <fullName evidence="3">Chromate reductase</fullName>
    </submittedName>
</protein>
<name>A0A852V3L4_9ACTN</name>
<dbReference type="GO" id="GO:0010181">
    <property type="term" value="F:FMN binding"/>
    <property type="evidence" value="ECO:0007669"/>
    <property type="project" value="TreeGrafter"/>
</dbReference>
<dbReference type="InterPro" id="IPR050712">
    <property type="entry name" value="NAD(P)H-dep_reductase"/>
</dbReference>
<dbReference type="EMBL" id="JACCCO010000003">
    <property type="protein sequence ID" value="NYF44312.1"/>
    <property type="molecule type" value="Genomic_DNA"/>
</dbReference>
<accession>A0A852V3L4</accession>
<dbReference type="Gene3D" id="3.40.50.360">
    <property type="match status" value="1"/>
</dbReference>